<dbReference type="RefSeq" id="WP_087186075.1">
    <property type="nucleotide sequence ID" value="NZ_NFHO01000003.1"/>
</dbReference>
<evidence type="ECO:0008006" key="3">
    <source>
        <dbReference type="Google" id="ProtNLM"/>
    </source>
</evidence>
<dbReference type="EMBL" id="NFHO01000003">
    <property type="protein sequence ID" value="OUN43779.1"/>
    <property type="molecule type" value="Genomic_DNA"/>
</dbReference>
<name>A0A1Y3UBN0_9ACTN</name>
<keyword evidence="2" id="KW-1185">Reference proteome</keyword>
<evidence type="ECO:0000313" key="1">
    <source>
        <dbReference type="EMBL" id="OUN43779.1"/>
    </source>
</evidence>
<reference evidence="2" key="1">
    <citation type="submission" date="2017-04" db="EMBL/GenBank/DDBJ databases">
        <title>Function of individual gut microbiota members based on whole genome sequencing of pure cultures obtained from chicken caecum.</title>
        <authorList>
            <person name="Medvecky M."/>
            <person name="Cejkova D."/>
            <person name="Polansky O."/>
            <person name="Karasova D."/>
            <person name="Kubasova T."/>
            <person name="Cizek A."/>
            <person name="Rychlik I."/>
        </authorList>
    </citation>
    <scope>NUCLEOTIDE SEQUENCE [LARGE SCALE GENOMIC DNA]</scope>
    <source>
        <strain evidence="2">An70</strain>
    </source>
</reference>
<dbReference type="AlphaFoldDB" id="A0A1Y3UBN0"/>
<accession>A0A1Y3UBN0</accession>
<protein>
    <recommendedName>
        <fullName evidence="3">Prophage tail endopeptidase domain-containing protein</fullName>
    </recommendedName>
</protein>
<gene>
    <name evidence="1" type="ORF">B5G21_03575</name>
</gene>
<dbReference type="Proteomes" id="UP000196560">
    <property type="component" value="Unassembled WGS sequence"/>
</dbReference>
<comment type="caution">
    <text evidence="1">The sequence shown here is derived from an EMBL/GenBank/DDBJ whole genome shotgun (WGS) entry which is preliminary data.</text>
</comment>
<sequence>MMPDIVATDSAHRDLCVLRGCRLDVEFGDSGANDLELTVDASSGQRVAMGALVYIDGTEYGGVVDASEADSDAGTVRYTGRSWHGVLAGKVVQPPSGQDHRTVSGEANSLLLSLIGLLDLGDVMTASAEDSGIEVSGFSYDRFCDGYSGARKMLASAGARLAVAYDSTIGRAVLSAAPSVDWSTGPDSNMAAVEVRRVHRCVNHLISLGEGEGASRVVRHDYADADGNVSQVRTLAGADEITEVYEYTTADASQLAERGPERLRGLQDHGSLKASIEGDEYEYAVGDVLSGTDIETGSEVRVEVGTKIAVATDAGITVEYRAGSISTSTALPERHA</sequence>
<proteinExistence type="predicted"/>
<evidence type="ECO:0000313" key="2">
    <source>
        <dbReference type="Proteomes" id="UP000196560"/>
    </source>
</evidence>
<organism evidence="1 2">
    <name type="scientific">Enorma massiliensis</name>
    <dbReference type="NCBI Taxonomy" id="1472761"/>
    <lineage>
        <taxon>Bacteria</taxon>
        <taxon>Bacillati</taxon>
        <taxon>Actinomycetota</taxon>
        <taxon>Coriobacteriia</taxon>
        <taxon>Coriobacteriales</taxon>
        <taxon>Coriobacteriaceae</taxon>
        <taxon>Enorma</taxon>
    </lineage>
</organism>